<evidence type="ECO:0000313" key="5">
    <source>
        <dbReference type="Proteomes" id="UP001231189"/>
    </source>
</evidence>
<name>A0AAD8QYM5_LOLMU</name>
<evidence type="ECO:0000313" key="4">
    <source>
        <dbReference type="EMBL" id="KAK1611453.1"/>
    </source>
</evidence>
<feature type="region of interest" description="Disordered" evidence="2">
    <location>
        <begin position="282"/>
        <end position="361"/>
    </location>
</feature>
<dbReference type="InterPro" id="IPR053253">
    <property type="entry name" value="Sex_diff_modulator"/>
</dbReference>
<proteinExistence type="predicted"/>
<feature type="compositionally biased region" description="Basic and acidic residues" evidence="2">
    <location>
        <begin position="341"/>
        <end position="361"/>
    </location>
</feature>
<dbReference type="InterPro" id="IPR036875">
    <property type="entry name" value="Znf_CCHC_sf"/>
</dbReference>
<dbReference type="PROSITE" id="PS50158">
    <property type="entry name" value="ZF_CCHC"/>
    <property type="match status" value="1"/>
</dbReference>
<dbReference type="SMART" id="SM00343">
    <property type="entry name" value="ZnF_C2HC"/>
    <property type="match status" value="2"/>
</dbReference>
<feature type="region of interest" description="Disordered" evidence="2">
    <location>
        <begin position="177"/>
        <end position="219"/>
    </location>
</feature>
<evidence type="ECO:0000256" key="2">
    <source>
        <dbReference type="SAM" id="MobiDB-lite"/>
    </source>
</evidence>
<dbReference type="Proteomes" id="UP001231189">
    <property type="component" value="Unassembled WGS sequence"/>
</dbReference>
<organism evidence="4 5">
    <name type="scientific">Lolium multiflorum</name>
    <name type="common">Italian ryegrass</name>
    <name type="synonym">Lolium perenne subsp. multiflorum</name>
    <dbReference type="NCBI Taxonomy" id="4521"/>
    <lineage>
        <taxon>Eukaryota</taxon>
        <taxon>Viridiplantae</taxon>
        <taxon>Streptophyta</taxon>
        <taxon>Embryophyta</taxon>
        <taxon>Tracheophyta</taxon>
        <taxon>Spermatophyta</taxon>
        <taxon>Magnoliopsida</taxon>
        <taxon>Liliopsida</taxon>
        <taxon>Poales</taxon>
        <taxon>Poaceae</taxon>
        <taxon>BOP clade</taxon>
        <taxon>Pooideae</taxon>
        <taxon>Poodae</taxon>
        <taxon>Poeae</taxon>
        <taxon>Poeae Chloroplast Group 2 (Poeae type)</taxon>
        <taxon>Loliodinae</taxon>
        <taxon>Loliinae</taxon>
        <taxon>Lolium</taxon>
    </lineage>
</organism>
<feature type="region of interest" description="Disordered" evidence="2">
    <location>
        <begin position="1"/>
        <end position="69"/>
    </location>
</feature>
<comment type="caution">
    <text evidence="4">The sequence shown here is derived from an EMBL/GenBank/DDBJ whole genome shotgun (WGS) entry which is preliminary data.</text>
</comment>
<feature type="region of interest" description="Disordered" evidence="2">
    <location>
        <begin position="257"/>
        <end position="276"/>
    </location>
</feature>
<dbReference type="SUPFAM" id="SSF57756">
    <property type="entry name" value="Retrovirus zinc finger-like domains"/>
    <property type="match status" value="1"/>
</dbReference>
<feature type="compositionally biased region" description="Low complexity" evidence="2">
    <location>
        <begin position="325"/>
        <end position="338"/>
    </location>
</feature>
<dbReference type="AlphaFoldDB" id="A0AAD8QYM5"/>
<keyword evidence="5" id="KW-1185">Reference proteome</keyword>
<sequence length="518" mass="55420">MGSPSTSSQSRRWADYTDDEDEEVPRRSYCEVLRRGSPPGCSDVVRAPSPPSAMGGTRSSPSAPRGVVPPAAAAAVGGRWAVDDNARRMESLITAPAQAPVPGARPAAQGARPWTSARGCKRPRNQSAMLPAWTVRSGIPSNLAGACFNCTRTCHTSAECTFETVCLRCGEEGHHARACPQNRQAGGDRRGGPGAGLGFPTQQRPGPRGQGRAEASAHGAVPPVADLHVEAEPATPVPEAVHDRYQIHAHQRLGLGAPQVQRPEPPPPPPHAGARAPVHQHLGELGRDQPPPPPVLEEVGSSSRQAARGRPMDVDSSRRGRELVRSPSAGRGGSPSRPSHSRGEPHRQLAGARSERTDPPRVQKVNSVFVPRSAEVDATEAALRYAVVGFVSGTQAYIPLSEAGAALVEKVPRAEDNFTIHRSWPGDFMFVCGSRRVCDEVLAADAAQGHDFSIRFTPWNRQLQAMHCRMRYRSHFELKGVPAHAWSRSTAMAVLCSDAWVECLGAASPIARTLEGFR</sequence>
<keyword evidence="1" id="KW-0863">Zinc-finger</keyword>
<feature type="compositionally biased region" description="Low complexity" evidence="2">
    <location>
        <begin position="99"/>
        <end position="113"/>
    </location>
</feature>
<feature type="compositionally biased region" description="Basic and acidic residues" evidence="2">
    <location>
        <begin position="24"/>
        <end position="34"/>
    </location>
</feature>
<feature type="compositionally biased region" description="Basic and acidic residues" evidence="2">
    <location>
        <begin position="310"/>
        <end position="324"/>
    </location>
</feature>
<evidence type="ECO:0000256" key="1">
    <source>
        <dbReference type="PROSITE-ProRule" id="PRU00047"/>
    </source>
</evidence>
<feature type="region of interest" description="Disordered" evidence="2">
    <location>
        <begin position="99"/>
        <end position="122"/>
    </location>
</feature>
<evidence type="ECO:0000259" key="3">
    <source>
        <dbReference type="PROSITE" id="PS50158"/>
    </source>
</evidence>
<dbReference type="PANTHER" id="PTHR33087">
    <property type="entry name" value="OS07G0539200 PROTEIN"/>
    <property type="match status" value="1"/>
</dbReference>
<dbReference type="EMBL" id="JAUUTY010000007">
    <property type="protein sequence ID" value="KAK1611453.1"/>
    <property type="molecule type" value="Genomic_DNA"/>
</dbReference>
<dbReference type="GO" id="GO:0008270">
    <property type="term" value="F:zinc ion binding"/>
    <property type="evidence" value="ECO:0007669"/>
    <property type="project" value="UniProtKB-KW"/>
</dbReference>
<dbReference type="InterPro" id="IPR001878">
    <property type="entry name" value="Znf_CCHC"/>
</dbReference>
<reference evidence="4" key="1">
    <citation type="submission" date="2023-07" db="EMBL/GenBank/DDBJ databases">
        <title>A chromosome-level genome assembly of Lolium multiflorum.</title>
        <authorList>
            <person name="Chen Y."/>
            <person name="Copetti D."/>
            <person name="Kolliker R."/>
            <person name="Studer B."/>
        </authorList>
    </citation>
    <scope>NUCLEOTIDE SEQUENCE</scope>
    <source>
        <strain evidence="4">02402/16</strain>
        <tissue evidence="4">Leaf</tissue>
    </source>
</reference>
<feature type="domain" description="CCHC-type" evidence="3">
    <location>
        <begin position="166"/>
        <end position="181"/>
    </location>
</feature>
<accession>A0AAD8QYM5</accession>
<feature type="compositionally biased region" description="Polar residues" evidence="2">
    <location>
        <begin position="1"/>
        <end position="11"/>
    </location>
</feature>
<gene>
    <name evidence="4" type="ORF">QYE76_035126</name>
</gene>
<protein>
    <recommendedName>
        <fullName evidence="3">CCHC-type domain-containing protein</fullName>
    </recommendedName>
</protein>
<keyword evidence="1" id="KW-0479">Metal-binding</keyword>
<feature type="compositionally biased region" description="Low complexity" evidence="2">
    <location>
        <begin position="58"/>
        <end position="69"/>
    </location>
</feature>
<dbReference type="GO" id="GO:0003676">
    <property type="term" value="F:nucleic acid binding"/>
    <property type="evidence" value="ECO:0007669"/>
    <property type="project" value="InterPro"/>
</dbReference>
<dbReference type="Gene3D" id="4.10.60.10">
    <property type="entry name" value="Zinc finger, CCHC-type"/>
    <property type="match status" value="1"/>
</dbReference>
<dbReference type="PANTHER" id="PTHR33087:SF31">
    <property type="entry name" value="OS06G0482850 PROTEIN"/>
    <property type="match status" value="1"/>
</dbReference>
<keyword evidence="1" id="KW-0862">Zinc</keyword>